<accession>A0A5N5JIJ0</accession>
<sequence length="102" mass="11320">MFMKELHLQGCRERCSHSSGQKLHPEPFCYSNEPICLSVARDAECQVTVAKATGNPQRARSRDWFCSASKNGEDETGAATRAEHAHRNLVLCRSRQQGLGSS</sequence>
<reference evidence="1 2" key="1">
    <citation type="submission" date="2019-06" db="EMBL/GenBank/DDBJ databases">
        <title>A chromosome-scale genome assembly of the striped catfish, Pangasianodon hypophthalmus.</title>
        <authorList>
            <person name="Wen M."/>
            <person name="Zahm M."/>
            <person name="Roques C."/>
            <person name="Cabau C."/>
            <person name="Klopp C."/>
            <person name="Donnadieu C."/>
            <person name="Jouanno E."/>
            <person name="Avarre J.-C."/>
            <person name="Campet M."/>
            <person name="Ha T.T.T."/>
            <person name="Dugue R."/>
            <person name="Lampietro C."/>
            <person name="Louis A."/>
            <person name="Herpin A."/>
            <person name="Echchiki A."/>
            <person name="Berthelot C."/>
            <person name="Parey E."/>
            <person name="Roest-Crollius H."/>
            <person name="Braasch I."/>
            <person name="Postlethwait J."/>
            <person name="Bobe J."/>
            <person name="Montfort J."/>
            <person name="Bouchez O."/>
            <person name="Begum T."/>
            <person name="Schartl M."/>
            <person name="Guiguen Y."/>
        </authorList>
    </citation>
    <scope>NUCLEOTIDE SEQUENCE [LARGE SCALE GENOMIC DNA]</scope>
    <source>
        <strain evidence="1 2">Indonesia</strain>
        <tissue evidence="1">Blood</tissue>
    </source>
</reference>
<proteinExistence type="predicted"/>
<dbReference type="Proteomes" id="UP000327468">
    <property type="component" value="Chromosome 30"/>
</dbReference>
<dbReference type="EMBL" id="VFJC01000031">
    <property type="protein sequence ID" value="KAB5517265.1"/>
    <property type="molecule type" value="Genomic_DNA"/>
</dbReference>
<gene>
    <name evidence="1" type="ORF">PHYPO_G00187680</name>
</gene>
<keyword evidence="2" id="KW-1185">Reference proteome</keyword>
<dbReference type="AlphaFoldDB" id="A0A5N5JIJ0"/>
<organism evidence="1 2">
    <name type="scientific">Pangasianodon hypophthalmus</name>
    <name type="common">Striped catfish</name>
    <name type="synonym">Helicophagus hypophthalmus</name>
    <dbReference type="NCBI Taxonomy" id="310915"/>
    <lineage>
        <taxon>Eukaryota</taxon>
        <taxon>Metazoa</taxon>
        <taxon>Chordata</taxon>
        <taxon>Craniata</taxon>
        <taxon>Vertebrata</taxon>
        <taxon>Euteleostomi</taxon>
        <taxon>Actinopterygii</taxon>
        <taxon>Neopterygii</taxon>
        <taxon>Teleostei</taxon>
        <taxon>Ostariophysi</taxon>
        <taxon>Siluriformes</taxon>
        <taxon>Pangasiidae</taxon>
        <taxon>Pangasianodon</taxon>
    </lineage>
</organism>
<protein>
    <submittedName>
        <fullName evidence="1">Uncharacterized protein</fullName>
    </submittedName>
</protein>
<comment type="caution">
    <text evidence="1">The sequence shown here is derived from an EMBL/GenBank/DDBJ whole genome shotgun (WGS) entry which is preliminary data.</text>
</comment>
<evidence type="ECO:0000313" key="1">
    <source>
        <dbReference type="EMBL" id="KAB5517265.1"/>
    </source>
</evidence>
<evidence type="ECO:0000313" key="2">
    <source>
        <dbReference type="Proteomes" id="UP000327468"/>
    </source>
</evidence>
<name>A0A5N5JIJ0_PANHP</name>